<evidence type="ECO:0000313" key="2">
    <source>
        <dbReference type="Proteomes" id="UP000002033"/>
    </source>
</evidence>
<evidence type="ECO:0000313" key="1">
    <source>
        <dbReference type="EMBL" id="ADJ22557.1"/>
    </source>
</evidence>
<organism evidence="1 2">
    <name type="scientific">Hyphomicrobium denitrificans (strain ATCC 51888 / DSM 1869 / NCIMB 11706 / TK 0415)</name>
    <dbReference type="NCBI Taxonomy" id="582899"/>
    <lineage>
        <taxon>Bacteria</taxon>
        <taxon>Pseudomonadati</taxon>
        <taxon>Pseudomonadota</taxon>
        <taxon>Alphaproteobacteria</taxon>
        <taxon>Hyphomicrobiales</taxon>
        <taxon>Hyphomicrobiaceae</taxon>
        <taxon>Hyphomicrobium</taxon>
    </lineage>
</organism>
<dbReference type="Proteomes" id="UP000002033">
    <property type="component" value="Chromosome"/>
</dbReference>
<keyword evidence="2" id="KW-1185">Reference proteome</keyword>
<dbReference type="RefSeq" id="WP_013214772.1">
    <property type="nucleotide sequence ID" value="NC_014313.1"/>
</dbReference>
<dbReference type="AlphaFoldDB" id="D8JTJ5"/>
<reference evidence="2" key="1">
    <citation type="journal article" date="2011" name="J. Bacteriol.">
        <title>Genome sequences of eight morphologically diverse alphaproteobacteria.</title>
        <authorList>
            <consortium name="US DOE Joint Genome Institute"/>
            <person name="Brown P.J."/>
            <person name="Kysela D.T."/>
            <person name="Buechlein A."/>
            <person name="Hemmerich C."/>
            <person name="Brun Y.V."/>
        </authorList>
    </citation>
    <scope>NUCLEOTIDE SEQUENCE [LARGE SCALE GENOMIC DNA]</scope>
    <source>
        <strain evidence="2">ATCC 51888 / DSM 1869 / NCIB 11706 / TK 0415</strain>
    </source>
</reference>
<dbReference type="HOGENOM" id="CLU_2682820_0_0_5"/>
<dbReference type="KEGG" id="hdn:Hden_0738"/>
<accession>D8JTJ5</accession>
<protein>
    <submittedName>
        <fullName evidence="1">Uncharacterized protein</fullName>
    </submittedName>
</protein>
<sequence length="74" mass="8478">MNERNSETREAVKRIKEAIYDVQIGEAEIQPARSEPGTFIVMFDSRSGNAARVTVHTSQDYDLIVRMLKRAHED</sequence>
<name>D8JTJ5_HYPDA</name>
<gene>
    <name evidence="1" type="ordered locus">Hden_0738</name>
</gene>
<dbReference type="OrthoDB" id="7933432at2"/>
<dbReference type="EMBL" id="CP002083">
    <property type="protein sequence ID" value="ADJ22557.1"/>
    <property type="molecule type" value="Genomic_DNA"/>
</dbReference>
<proteinExistence type="predicted"/>
<dbReference type="STRING" id="582899.Hden_0738"/>